<organism evidence="4 5">
    <name type="scientific">Ferrovibrio xuzhouensis</name>
    <dbReference type="NCBI Taxonomy" id="1576914"/>
    <lineage>
        <taxon>Bacteria</taxon>
        <taxon>Pseudomonadati</taxon>
        <taxon>Pseudomonadota</taxon>
        <taxon>Alphaproteobacteria</taxon>
        <taxon>Rhodospirillales</taxon>
        <taxon>Rhodospirillaceae</taxon>
        <taxon>Ferrovibrio</taxon>
    </lineage>
</organism>
<evidence type="ECO:0000313" key="5">
    <source>
        <dbReference type="Proteomes" id="UP001595711"/>
    </source>
</evidence>
<comment type="caution">
    <text evidence="4">The sequence shown here is derived from an EMBL/GenBank/DDBJ whole genome shotgun (WGS) entry which is preliminary data.</text>
</comment>
<dbReference type="SUPFAM" id="SSF55729">
    <property type="entry name" value="Acyl-CoA N-acyltransferases (Nat)"/>
    <property type="match status" value="1"/>
</dbReference>
<dbReference type="InterPro" id="IPR000182">
    <property type="entry name" value="GNAT_dom"/>
</dbReference>
<name>A0ABV7VF92_9PROT</name>
<evidence type="ECO:0000256" key="2">
    <source>
        <dbReference type="ARBA" id="ARBA00023315"/>
    </source>
</evidence>
<dbReference type="Gene3D" id="3.40.630.30">
    <property type="match status" value="1"/>
</dbReference>
<reference evidence="5" key="1">
    <citation type="journal article" date="2019" name="Int. J. Syst. Evol. Microbiol.">
        <title>The Global Catalogue of Microorganisms (GCM) 10K type strain sequencing project: providing services to taxonomists for standard genome sequencing and annotation.</title>
        <authorList>
            <consortium name="The Broad Institute Genomics Platform"/>
            <consortium name="The Broad Institute Genome Sequencing Center for Infectious Disease"/>
            <person name="Wu L."/>
            <person name="Ma J."/>
        </authorList>
    </citation>
    <scope>NUCLEOTIDE SEQUENCE [LARGE SCALE GENOMIC DNA]</scope>
    <source>
        <strain evidence="5">KCTC 42182</strain>
    </source>
</reference>
<evidence type="ECO:0000256" key="1">
    <source>
        <dbReference type="ARBA" id="ARBA00022679"/>
    </source>
</evidence>
<dbReference type="CDD" id="cd04301">
    <property type="entry name" value="NAT_SF"/>
    <property type="match status" value="1"/>
</dbReference>
<evidence type="ECO:0000313" key="4">
    <source>
        <dbReference type="EMBL" id="MFC3675286.1"/>
    </source>
</evidence>
<dbReference type="InterPro" id="IPR051016">
    <property type="entry name" value="Diverse_Substrate_AcTransf"/>
</dbReference>
<dbReference type="Pfam" id="PF00583">
    <property type="entry name" value="Acetyltransf_1"/>
    <property type="match status" value="1"/>
</dbReference>
<dbReference type="InterPro" id="IPR016181">
    <property type="entry name" value="Acyl_CoA_acyltransferase"/>
</dbReference>
<accession>A0ABV7VF92</accession>
<proteinExistence type="predicted"/>
<dbReference type="Proteomes" id="UP001595711">
    <property type="component" value="Unassembled WGS sequence"/>
</dbReference>
<dbReference type="PANTHER" id="PTHR10545">
    <property type="entry name" value="DIAMINE N-ACETYLTRANSFERASE"/>
    <property type="match status" value="1"/>
</dbReference>
<keyword evidence="2 4" id="KW-0012">Acyltransferase</keyword>
<dbReference type="EC" id="2.3.-.-" evidence="4"/>
<evidence type="ECO:0000259" key="3">
    <source>
        <dbReference type="PROSITE" id="PS51186"/>
    </source>
</evidence>
<dbReference type="RefSeq" id="WP_379723566.1">
    <property type="nucleotide sequence ID" value="NZ_JBHRYJ010000001.1"/>
</dbReference>
<dbReference type="PROSITE" id="PS51186">
    <property type="entry name" value="GNAT"/>
    <property type="match status" value="1"/>
</dbReference>
<keyword evidence="5" id="KW-1185">Reference proteome</keyword>
<dbReference type="EMBL" id="JBHRYJ010000001">
    <property type="protein sequence ID" value="MFC3675286.1"/>
    <property type="molecule type" value="Genomic_DNA"/>
</dbReference>
<gene>
    <name evidence="4" type="ORF">ACFOOQ_07015</name>
</gene>
<dbReference type="GO" id="GO:0016746">
    <property type="term" value="F:acyltransferase activity"/>
    <property type="evidence" value="ECO:0007669"/>
    <property type="project" value="UniProtKB-KW"/>
</dbReference>
<sequence>MSRTLIRPAAPADAETIVTLVQALAIYENEPLSSVKLTAADILRDGFGTPRRFEALIAELDGRPVGFALFFHNYSTWEGRAGLFVEDLFVLEAARGHGLGRQLITALAAIADARGCRRLDLNVLDWNPTRDFYHRLGIGHMTAWLPYRMTQPALAQLAAAADPAWFPARDSL</sequence>
<dbReference type="PANTHER" id="PTHR10545:SF29">
    <property type="entry name" value="GH14572P-RELATED"/>
    <property type="match status" value="1"/>
</dbReference>
<feature type="domain" description="N-acetyltransferase" evidence="3">
    <location>
        <begin position="4"/>
        <end position="154"/>
    </location>
</feature>
<protein>
    <submittedName>
        <fullName evidence="4">GNAT family N-acetyltransferase</fullName>
        <ecNumber evidence="4">2.3.-.-</ecNumber>
    </submittedName>
</protein>
<keyword evidence="1 4" id="KW-0808">Transferase</keyword>